<accession>A0A2H5BLD5</accession>
<dbReference type="Proteomes" id="UP000241350">
    <property type="component" value="Segment"/>
</dbReference>
<sequence>MNVVSVKGGKVHLEDSGSPVAFPLCNSGSRNTYTKFRHTDQDVTCKECAGILERRTARLAREAEEAAQDAEQTHNEEELVETMELTTPKGIRFAAGEAGREAANAYADLMAERMAVPAVDIRKGDHIRPAPDGPWYPVTADARRSHMRGHVFIRSGQYLFTRPVGAKVVRHHMETSLQVMRDVADQYPGASLELPEPAVESKVAPSLSEPQAKALVETYLGRGRTDNSGVSVGTWAHLESLSLAFLDPDTPRVGITDRGRDLIATGAVDLLDGEGYRFRMETVRVIGAGAMVTVRDWETGETPEVTSTWFASEVDANVFVKETVGALMTDGYKEVAQ</sequence>
<gene>
    <name evidence="2" type="ORF">SEA_ABBEYMIKOLON_51</name>
</gene>
<evidence type="ECO:0000256" key="1">
    <source>
        <dbReference type="SAM" id="Coils"/>
    </source>
</evidence>
<evidence type="ECO:0000313" key="2">
    <source>
        <dbReference type="EMBL" id="AUG87122.1"/>
    </source>
</evidence>
<keyword evidence="3" id="KW-1185">Reference proteome</keyword>
<organism evidence="2 3">
    <name type="scientific">Streptomyces phage AbbeyMikolon</name>
    <dbReference type="NCBI Taxonomy" id="2059880"/>
    <lineage>
        <taxon>Viruses</taxon>
        <taxon>Duplodnaviria</taxon>
        <taxon>Heunggongvirae</taxon>
        <taxon>Uroviricota</taxon>
        <taxon>Caudoviricetes</taxon>
        <taxon>Abbeymikolonvirus</taxon>
        <taxon>Abbeymikolonvirus abbeymikolon</taxon>
    </lineage>
</organism>
<keyword evidence="1" id="KW-0175">Coiled coil</keyword>
<name>A0A2H5BLD5_9CAUD</name>
<reference evidence="2 3" key="1">
    <citation type="submission" date="2017-11" db="EMBL/GenBank/DDBJ databases">
        <authorList>
            <person name="Mikolon A."/>
            <person name="Lin K.X."/>
            <person name="Rigg S.J."/>
            <person name="Wilson J.M."/>
            <person name="Nayek S."/>
            <person name="Hughes L.E."/>
            <person name="Garlena R.A."/>
            <person name="Russell D.A."/>
            <person name="Pope W.H."/>
            <person name="Jacobs-Sera D."/>
            <person name="Hendrix R.W."/>
            <person name="Hatfull G.F."/>
        </authorList>
    </citation>
    <scope>NUCLEOTIDE SEQUENCE [LARGE SCALE GENOMIC DNA]</scope>
</reference>
<evidence type="ECO:0000313" key="3">
    <source>
        <dbReference type="Proteomes" id="UP000241350"/>
    </source>
</evidence>
<dbReference type="EMBL" id="MG593800">
    <property type="protein sequence ID" value="AUG87122.1"/>
    <property type="molecule type" value="Genomic_DNA"/>
</dbReference>
<protein>
    <submittedName>
        <fullName evidence="2">Uncharacterized protein</fullName>
    </submittedName>
</protein>
<feature type="coiled-coil region" evidence="1">
    <location>
        <begin position="53"/>
        <end position="80"/>
    </location>
</feature>
<proteinExistence type="predicted"/>